<sequence>MKLMGQVGAPHPGKFWTLEEHRQFLCGLRVYGRGDWKNISRYFVTTRTAVQVSSHAQKYFIRLKKRKLSGKAGRQRYSINDVGIHGDDPWTVENSSSPCQASSFPVLNNDPSFGSQAPASSGMMNSLDQFGSPIIYGQQVGQRPVWSEQQMMDYVASLMEETGNFVPACQQGSVYLSPGQYMHGMY</sequence>
<organism evidence="1 2">
    <name type="scientific">Avena sativa</name>
    <name type="common">Oat</name>
    <dbReference type="NCBI Taxonomy" id="4498"/>
    <lineage>
        <taxon>Eukaryota</taxon>
        <taxon>Viridiplantae</taxon>
        <taxon>Streptophyta</taxon>
        <taxon>Embryophyta</taxon>
        <taxon>Tracheophyta</taxon>
        <taxon>Spermatophyta</taxon>
        <taxon>Magnoliopsida</taxon>
        <taxon>Liliopsida</taxon>
        <taxon>Poales</taxon>
        <taxon>Poaceae</taxon>
        <taxon>BOP clade</taxon>
        <taxon>Pooideae</taxon>
        <taxon>Poodae</taxon>
        <taxon>Poeae</taxon>
        <taxon>Poeae Chloroplast Group 1 (Aveneae type)</taxon>
        <taxon>Aveninae</taxon>
        <taxon>Avena</taxon>
    </lineage>
</organism>
<protein>
    <submittedName>
        <fullName evidence="1">Uncharacterized protein</fullName>
    </submittedName>
</protein>
<dbReference type="EnsemblPlants" id="AVESA.00010b.r2.UnG1413480.1">
    <property type="protein sequence ID" value="AVESA.00010b.r2.UnG1413480.1.CDS"/>
    <property type="gene ID" value="AVESA.00010b.r2.UnG1413480"/>
</dbReference>
<reference evidence="1" key="1">
    <citation type="submission" date="2025-09" db="UniProtKB">
        <authorList>
            <consortium name="EnsemblPlants"/>
        </authorList>
    </citation>
    <scope>IDENTIFICATION</scope>
</reference>
<evidence type="ECO:0000313" key="2">
    <source>
        <dbReference type="Proteomes" id="UP001732700"/>
    </source>
</evidence>
<dbReference type="Proteomes" id="UP001732700">
    <property type="component" value="Unassembled WGS sequence"/>
</dbReference>
<proteinExistence type="predicted"/>
<accession>A0ACD6ARQ7</accession>
<evidence type="ECO:0000313" key="1">
    <source>
        <dbReference type="EnsemblPlants" id="AVESA.00010b.r2.UnG1413480.1.CDS"/>
    </source>
</evidence>
<name>A0ACD6ARQ7_AVESA</name>
<keyword evidence="2" id="KW-1185">Reference proteome</keyword>